<evidence type="ECO:0000256" key="6">
    <source>
        <dbReference type="SAM" id="MobiDB-lite"/>
    </source>
</evidence>
<feature type="region of interest" description="Disordered" evidence="6">
    <location>
        <begin position="31"/>
        <end position="66"/>
    </location>
</feature>
<dbReference type="EMBL" id="JAVFKD010000015">
    <property type="protein sequence ID" value="KAK5989568.1"/>
    <property type="molecule type" value="Genomic_DNA"/>
</dbReference>
<sequence length="496" mass="56079">MHLEYNKAPDVIVDEIRDIVELKLTHSGASKKSAKRWDHRLSDESLAQGDSPLKDSAKTLNPSKTIPLGTGRPTSLYYPWQSMTMNGTKESRQSQTVNPTNSMTCTKGESAFDLSSALNYAEPSGWGQLVASFRETTRLIHNPPYKDWDTTLTCGSTSAIDIALRMFCNRGDWILTETFTYPGTLMASRAQGLKTQGIEMDEDGLVPQDLEAKLRCWDTSRGRKPFVLYTIPSGHNPTGITQSTTRKKAIYQIAERHDLLILEDDPYFFLRLNEFSTPLDTYPPFSLFDKFRESLPKSYLSLDKSGRVIRVESTSKILAPGLRCGWLTASRQIVDIFANFAEVGPSSPSGPSQVMLYKLLVENWGQEGFANWLNHLSGEYRSRRDAMIAACEKHLPKEICTWTTPTYGMFLWITVSLETHPDCAEKRTEKCQAIEDRIHERAEINGVLVARGSWFNVENCVNKVFFRMTFVATASQDDLEQGVEKFSKAVRDEFRL</sequence>
<feature type="domain" description="Aminotransferase class I/classII large" evidence="7">
    <location>
        <begin position="150"/>
        <end position="485"/>
    </location>
</feature>
<dbReference type="Pfam" id="PF00155">
    <property type="entry name" value="Aminotran_1_2"/>
    <property type="match status" value="1"/>
</dbReference>
<dbReference type="CDD" id="cd00609">
    <property type="entry name" value="AAT_like"/>
    <property type="match status" value="1"/>
</dbReference>
<evidence type="ECO:0000313" key="9">
    <source>
        <dbReference type="Proteomes" id="UP001338125"/>
    </source>
</evidence>
<dbReference type="Proteomes" id="UP001338125">
    <property type="component" value="Unassembled WGS sequence"/>
</dbReference>
<evidence type="ECO:0000259" key="7">
    <source>
        <dbReference type="Pfam" id="PF00155"/>
    </source>
</evidence>
<protein>
    <submittedName>
        <fullName evidence="8">Aminotransferase swnA</fullName>
    </submittedName>
</protein>
<keyword evidence="5" id="KW-0663">Pyridoxal phosphate</keyword>
<evidence type="ECO:0000313" key="8">
    <source>
        <dbReference type="EMBL" id="KAK5989568.1"/>
    </source>
</evidence>
<gene>
    <name evidence="8" type="ORF">PT974_11095</name>
</gene>
<evidence type="ECO:0000256" key="3">
    <source>
        <dbReference type="ARBA" id="ARBA00022576"/>
    </source>
</evidence>
<organism evidence="8 9">
    <name type="scientific">Cladobotryum mycophilum</name>
    <dbReference type="NCBI Taxonomy" id="491253"/>
    <lineage>
        <taxon>Eukaryota</taxon>
        <taxon>Fungi</taxon>
        <taxon>Dikarya</taxon>
        <taxon>Ascomycota</taxon>
        <taxon>Pezizomycotina</taxon>
        <taxon>Sordariomycetes</taxon>
        <taxon>Hypocreomycetidae</taxon>
        <taxon>Hypocreales</taxon>
        <taxon>Hypocreaceae</taxon>
        <taxon>Cladobotryum</taxon>
    </lineage>
</organism>
<dbReference type="PANTHER" id="PTHR42790:SF21">
    <property type="entry name" value="AROMATIC_AMINOADIPATE AMINOTRANSFERASE 1"/>
    <property type="match status" value="1"/>
</dbReference>
<evidence type="ECO:0000256" key="1">
    <source>
        <dbReference type="ARBA" id="ARBA00001933"/>
    </source>
</evidence>
<keyword evidence="9" id="KW-1185">Reference proteome</keyword>
<comment type="similarity">
    <text evidence="2">Belongs to the class-I pyridoxal-phosphate-dependent aminotransferase family.</text>
</comment>
<name>A0ABR0SBM3_9HYPO</name>
<dbReference type="SUPFAM" id="SSF53383">
    <property type="entry name" value="PLP-dependent transferases"/>
    <property type="match status" value="1"/>
</dbReference>
<reference evidence="8 9" key="1">
    <citation type="submission" date="2024-01" db="EMBL/GenBank/DDBJ databases">
        <title>Complete genome of Cladobotryum mycophilum ATHUM6906.</title>
        <authorList>
            <person name="Christinaki A.C."/>
            <person name="Myridakis A.I."/>
            <person name="Kouvelis V.N."/>
        </authorList>
    </citation>
    <scope>NUCLEOTIDE SEQUENCE [LARGE SCALE GENOMIC DNA]</scope>
    <source>
        <strain evidence="8 9">ATHUM6906</strain>
    </source>
</reference>
<keyword evidence="3 8" id="KW-0032">Aminotransferase</keyword>
<proteinExistence type="inferred from homology"/>
<evidence type="ECO:0000256" key="2">
    <source>
        <dbReference type="ARBA" id="ARBA00007441"/>
    </source>
</evidence>
<comment type="cofactor">
    <cofactor evidence="1">
        <name>pyridoxal 5'-phosphate</name>
        <dbReference type="ChEBI" id="CHEBI:597326"/>
    </cofactor>
</comment>
<dbReference type="InterPro" id="IPR050859">
    <property type="entry name" value="Class-I_PLP-dep_aminotransf"/>
</dbReference>
<comment type="caution">
    <text evidence="8">The sequence shown here is derived from an EMBL/GenBank/DDBJ whole genome shotgun (WGS) entry which is preliminary data.</text>
</comment>
<evidence type="ECO:0000256" key="4">
    <source>
        <dbReference type="ARBA" id="ARBA00022679"/>
    </source>
</evidence>
<dbReference type="InterPro" id="IPR004839">
    <property type="entry name" value="Aminotransferase_I/II_large"/>
</dbReference>
<keyword evidence="4" id="KW-0808">Transferase</keyword>
<dbReference type="PANTHER" id="PTHR42790">
    <property type="entry name" value="AMINOTRANSFERASE"/>
    <property type="match status" value="1"/>
</dbReference>
<dbReference type="GO" id="GO:0008483">
    <property type="term" value="F:transaminase activity"/>
    <property type="evidence" value="ECO:0007669"/>
    <property type="project" value="UniProtKB-KW"/>
</dbReference>
<dbReference type="Gene3D" id="3.40.640.10">
    <property type="entry name" value="Type I PLP-dependent aspartate aminotransferase-like (Major domain)"/>
    <property type="match status" value="1"/>
</dbReference>
<evidence type="ECO:0000256" key="5">
    <source>
        <dbReference type="ARBA" id="ARBA00022898"/>
    </source>
</evidence>
<dbReference type="InterPro" id="IPR015424">
    <property type="entry name" value="PyrdxlP-dep_Trfase"/>
</dbReference>
<accession>A0ABR0SBM3</accession>
<dbReference type="InterPro" id="IPR015421">
    <property type="entry name" value="PyrdxlP-dep_Trfase_major"/>
</dbReference>